<dbReference type="EMBL" id="PPPD01000002">
    <property type="protein sequence ID" value="PNY79874.1"/>
    <property type="molecule type" value="Genomic_DNA"/>
</dbReference>
<protein>
    <recommendedName>
        <fullName evidence="2">AB hydrolase-1 domain-containing protein</fullName>
    </recommendedName>
</protein>
<dbReference type="PANTHER" id="PTHR42977">
    <property type="entry name" value="HYDROLASE-RELATED"/>
    <property type="match status" value="1"/>
</dbReference>
<dbReference type="RefSeq" id="WP_103313858.1">
    <property type="nucleotide sequence ID" value="NZ_PPPD01000002.1"/>
</dbReference>
<dbReference type="Pfam" id="PF00561">
    <property type="entry name" value="Abhydrolase_1"/>
    <property type="match status" value="1"/>
</dbReference>
<accession>A0A2K3UTK3</accession>
<dbReference type="Gene3D" id="3.40.50.1820">
    <property type="entry name" value="alpha/beta hydrolase"/>
    <property type="match status" value="1"/>
</dbReference>
<dbReference type="AlphaFoldDB" id="A0A2K3UTK3"/>
<sequence length="389" mass="42383">MSSTVTSGSPLRSLALGTLLLGSLLLTGCMPRAAAPTPASAACLAPPEVQTTNQGVKFVRTPDACFANLPDWPYAPKYLEIDGLRQAYIDEGPRDAAPILLLHGQPSWSYLYRYMIPVLVKGGHRVIAMDHVGMGRSDKPTALEYHSYQNHLGRLDTFIQRLELKNLTVFMQDWGSVLGLDLASTKPDTFDRIILGNGGFPDVKEPYAVPKDIGAAVAGFRRTISMVPPQQPALVDEKGNSTIPIGNRDEGDPFGDWIAYAMYAEDFQPASFIEALTYRPLTPGVLAAYAAPFPSRVLMAAPRTFPSLVNQTAGRNEAVMAGLKRYDKPFLTIFGANEPAPPLTWFIDNVPGARGQAHHRYPDASHFLQDDQGADIAARINRFIAANAF</sequence>
<organism evidence="3 4">
    <name type="scientific">Deinococcus koreensis</name>
    <dbReference type="NCBI Taxonomy" id="2054903"/>
    <lineage>
        <taxon>Bacteria</taxon>
        <taxon>Thermotogati</taxon>
        <taxon>Deinococcota</taxon>
        <taxon>Deinococci</taxon>
        <taxon>Deinococcales</taxon>
        <taxon>Deinococcaceae</taxon>
        <taxon>Deinococcus</taxon>
    </lineage>
</organism>
<dbReference type="SUPFAM" id="SSF53474">
    <property type="entry name" value="alpha/beta-Hydrolases"/>
    <property type="match status" value="1"/>
</dbReference>
<gene>
    <name evidence="3" type="ORF">CVO96_18220</name>
</gene>
<dbReference type="PANTHER" id="PTHR42977:SF3">
    <property type="entry name" value="AB HYDROLASE-1 DOMAIN-CONTAINING PROTEIN"/>
    <property type="match status" value="1"/>
</dbReference>
<reference evidence="3 4" key="1">
    <citation type="submission" date="2018-01" db="EMBL/GenBank/DDBJ databases">
        <title>Deinococcus koreensis sp. nov., a radiation-resistant bacterium isolated from river water.</title>
        <authorList>
            <person name="Choi A."/>
        </authorList>
    </citation>
    <scope>NUCLEOTIDE SEQUENCE [LARGE SCALE GENOMIC DNA]</scope>
    <source>
        <strain evidence="3 4">SJW1-2</strain>
    </source>
</reference>
<dbReference type="InterPro" id="IPR051340">
    <property type="entry name" value="Haloalkane_dehalogenase"/>
</dbReference>
<keyword evidence="4" id="KW-1185">Reference proteome</keyword>
<evidence type="ECO:0000313" key="4">
    <source>
        <dbReference type="Proteomes" id="UP000236379"/>
    </source>
</evidence>
<proteinExistence type="predicted"/>
<feature type="domain" description="AB hydrolase-1" evidence="2">
    <location>
        <begin position="98"/>
        <end position="204"/>
    </location>
</feature>
<dbReference type="Proteomes" id="UP000236379">
    <property type="component" value="Unassembled WGS sequence"/>
</dbReference>
<dbReference type="OrthoDB" id="9797695at2"/>
<dbReference type="NCBIfam" id="NF002043">
    <property type="entry name" value="PRK00870.1"/>
    <property type="match status" value="1"/>
</dbReference>
<dbReference type="PRINTS" id="PR00412">
    <property type="entry name" value="EPOXHYDRLASE"/>
</dbReference>
<dbReference type="InterPro" id="IPR000639">
    <property type="entry name" value="Epox_hydrolase-like"/>
</dbReference>
<comment type="caution">
    <text evidence="3">The sequence shown here is derived from an EMBL/GenBank/DDBJ whole genome shotgun (WGS) entry which is preliminary data.</text>
</comment>
<dbReference type="GO" id="GO:0004301">
    <property type="term" value="F:epoxide hydrolase activity"/>
    <property type="evidence" value="ECO:0007669"/>
    <property type="project" value="TreeGrafter"/>
</dbReference>
<keyword evidence="1" id="KW-0378">Hydrolase</keyword>
<dbReference type="InterPro" id="IPR000073">
    <property type="entry name" value="AB_hydrolase_1"/>
</dbReference>
<evidence type="ECO:0000313" key="3">
    <source>
        <dbReference type="EMBL" id="PNY79874.1"/>
    </source>
</evidence>
<name>A0A2K3UTK3_9DEIO</name>
<dbReference type="InterPro" id="IPR029058">
    <property type="entry name" value="AB_hydrolase_fold"/>
</dbReference>
<evidence type="ECO:0000256" key="1">
    <source>
        <dbReference type="ARBA" id="ARBA00022801"/>
    </source>
</evidence>
<evidence type="ECO:0000259" key="2">
    <source>
        <dbReference type="Pfam" id="PF00561"/>
    </source>
</evidence>